<dbReference type="Gene3D" id="2.120.10.30">
    <property type="entry name" value="TolB, C-terminal domain"/>
    <property type="match status" value="1"/>
</dbReference>
<dbReference type="RefSeq" id="WP_146526681.1">
    <property type="nucleotide sequence ID" value="NZ_SJPV01000004.1"/>
</dbReference>
<dbReference type="SUPFAM" id="SSF82171">
    <property type="entry name" value="DPP6 N-terminal domain-like"/>
    <property type="match status" value="1"/>
</dbReference>
<feature type="domain" description="Hydrazine synthase alpha subunit middle" evidence="3">
    <location>
        <begin position="709"/>
        <end position="804"/>
    </location>
</feature>
<evidence type="ECO:0000313" key="5">
    <source>
        <dbReference type="Proteomes" id="UP000319143"/>
    </source>
</evidence>
<comment type="caution">
    <text evidence="4">The sequence shown here is derived from an EMBL/GenBank/DDBJ whole genome shotgun (WGS) entry which is preliminary data.</text>
</comment>
<feature type="region of interest" description="Disordered" evidence="1">
    <location>
        <begin position="1177"/>
        <end position="1204"/>
    </location>
</feature>
<evidence type="ECO:0000313" key="4">
    <source>
        <dbReference type="EMBL" id="TWU38361.1"/>
    </source>
</evidence>
<dbReference type="Pfam" id="PF18582">
    <property type="entry name" value="HZS_alpha"/>
    <property type="match status" value="1"/>
</dbReference>
<accession>A0A5C6DS90</accession>
<evidence type="ECO:0000259" key="3">
    <source>
        <dbReference type="Pfam" id="PF18582"/>
    </source>
</evidence>
<keyword evidence="2" id="KW-0732">Signal</keyword>
<sequence precursor="true">MKPCKRAHARSAIAGITLLLIAPLASLRAAESDASLRMDPWHCIGPFKDAAFGSLVTSSRHLFDAEADVLSCGRDAADLSRQYALPSFPGYEKLTSLAWQKHSEWSDGWRHLLPRGPAPSRHETVYLYRTLTVPESTSVTMRLYAEDAVTVWLNGKKVGAAIRNYGPEHRPCAVVEPLNLLPGKNRLLVKITCLFGSHGFAFALDGVTVSNPLLPTDWDKEHIRLDPKQPPLFSPADRPLNLTHADEPSDDAAYAARLRKIRFEVEQQPMFDPEHSVMEQMCSELPPSDGAEAYLRSLRDLRPQVTAALVRNASDAALGDANEAVESHWIAQSRACGPILFMRHPPYRINAIAPHTSGGATPSAICVWDPEHPQDAPRVVFEEEGLSLFDMNLSYDARTLFFSARRSGVEGGWHVYEIGVDGSNLRQITSGPSSDISPLPLPNGRIVFISDRASTFVQCQAHTAPLLYSCARDGSDIRRLSGNIDSDHSPQIMDDGRILFTRWDYGIEKNVDARHALWTMNPDGTEMKLFFGNTIEDPCGFWEARPVPGRPEIVCAFGPHHNYHAGMAGLVWNGRGPEAPRGEGFRFITTERPFFGDTTVPYGWQDLFPVHERLFLASYGGDGGHKNRLYLLDDRGNRKCLYEAEGELGCWNPIRLAPTAVPPTIAQTCTPVPWQYRDPEEMNLHPDSDTGTLLLYDVYQGIAPDVARGEAKWIQVMEQVQKSRRMADGEAWGHTPIISRGTVHVRREVGLVPIEADGSAHFTVPALRSLSLNVLDEEGMALMRMGSDMHVMPGEMQSCIGCHENRSGGVPPSSRARQPLAAMSPPVTPVMADWGTDGIIDYQKVVQPVWDAYCVSCHSGQQPEAGIDLSGDRTRFFCQSYDHLVERALVDWFQPFANDYDENSPKTVGAIISRLRLYLLDPEHCGKTIPPEMRRRVWAWIDANVPYYGTYDYAELPDASSNLITRGPGARCSWQTDGNWDAKSWRRSSGGRPHWFYDGVKTVFDKRCMSCHVREAYNGGTWGFGGGPMDKPMPVTSRLWEDRGLCAHMATARYGTSILYGPEFRINLTHPENSAMLLAPLAKQAGGWGLCQQSDGKPVFADSSDTDYQTMLRGMRVAQSRLYTWPRVDMPPTHVDAVRGTLVTGTDFGEPQAESPALSAGLSILPNTPKGAVNLARASRATSDDDVPAQQASDTPDKAIDGNPQTYWDDRDGAAEYDLSVTFTEPTSLSVLSMTGWRHEDFSPCDFTLLADGKPIGKVRDAVYAENQLILRFPTIRCSRFSLRITACYGGSPAIRELELYE</sequence>
<evidence type="ECO:0000256" key="2">
    <source>
        <dbReference type="SAM" id="SignalP"/>
    </source>
</evidence>
<dbReference type="SUPFAM" id="SSF48695">
    <property type="entry name" value="Multiheme cytochromes"/>
    <property type="match status" value="1"/>
</dbReference>
<organism evidence="4 5">
    <name type="scientific">Novipirellula artificiosorum</name>
    <dbReference type="NCBI Taxonomy" id="2528016"/>
    <lineage>
        <taxon>Bacteria</taxon>
        <taxon>Pseudomonadati</taxon>
        <taxon>Planctomycetota</taxon>
        <taxon>Planctomycetia</taxon>
        <taxon>Pirellulales</taxon>
        <taxon>Pirellulaceae</taxon>
        <taxon>Novipirellula</taxon>
    </lineage>
</organism>
<dbReference type="Gene3D" id="2.60.120.260">
    <property type="entry name" value="Galactose-binding domain-like"/>
    <property type="match status" value="2"/>
</dbReference>
<dbReference type="InterPro" id="IPR040698">
    <property type="entry name" value="HZS_alpha_mid"/>
</dbReference>
<reference evidence="4 5" key="1">
    <citation type="submission" date="2019-02" db="EMBL/GenBank/DDBJ databases">
        <title>Deep-cultivation of Planctomycetes and their phenomic and genomic characterization uncovers novel biology.</title>
        <authorList>
            <person name="Wiegand S."/>
            <person name="Jogler M."/>
            <person name="Boedeker C."/>
            <person name="Pinto D."/>
            <person name="Vollmers J."/>
            <person name="Rivas-Marin E."/>
            <person name="Kohn T."/>
            <person name="Peeters S.H."/>
            <person name="Heuer A."/>
            <person name="Rast P."/>
            <person name="Oberbeckmann S."/>
            <person name="Bunk B."/>
            <person name="Jeske O."/>
            <person name="Meyerdierks A."/>
            <person name="Storesund J.E."/>
            <person name="Kallscheuer N."/>
            <person name="Luecker S."/>
            <person name="Lage O.M."/>
            <person name="Pohl T."/>
            <person name="Merkel B.J."/>
            <person name="Hornburger P."/>
            <person name="Mueller R.-W."/>
            <person name="Bruemmer F."/>
            <person name="Labrenz M."/>
            <person name="Spormann A.M."/>
            <person name="Op Den Camp H."/>
            <person name="Overmann J."/>
            <person name="Amann R."/>
            <person name="Jetten M.S.M."/>
            <person name="Mascher T."/>
            <person name="Medema M.H."/>
            <person name="Devos D.P."/>
            <person name="Kaster A.-K."/>
            <person name="Ovreas L."/>
            <person name="Rohde M."/>
            <person name="Galperin M.Y."/>
            <person name="Jogler C."/>
        </authorList>
    </citation>
    <scope>NUCLEOTIDE SEQUENCE [LARGE SCALE GENOMIC DNA]</scope>
    <source>
        <strain evidence="4 5">Poly41</strain>
    </source>
</reference>
<dbReference type="InterPro" id="IPR036280">
    <property type="entry name" value="Multihaem_cyt_sf"/>
</dbReference>
<evidence type="ECO:0000256" key="1">
    <source>
        <dbReference type="SAM" id="MobiDB-lite"/>
    </source>
</evidence>
<dbReference type="InterPro" id="IPR008979">
    <property type="entry name" value="Galactose-bd-like_sf"/>
</dbReference>
<protein>
    <submittedName>
        <fullName evidence="4">Translocation protein TolB</fullName>
    </submittedName>
</protein>
<name>A0A5C6DS90_9BACT</name>
<dbReference type="Proteomes" id="UP000319143">
    <property type="component" value="Unassembled WGS sequence"/>
</dbReference>
<feature type="signal peptide" evidence="2">
    <location>
        <begin position="1"/>
        <end position="29"/>
    </location>
</feature>
<dbReference type="InterPro" id="IPR011042">
    <property type="entry name" value="6-blade_b-propeller_TolB-like"/>
</dbReference>
<dbReference type="EMBL" id="SJPV01000004">
    <property type="protein sequence ID" value="TWU38361.1"/>
    <property type="molecule type" value="Genomic_DNA"/>
</dbReference>
<gene>
    <name evidence="4" type="ORF">Poly41_28370</name>
</gene>
<dbReference type="OrthoDB" id="221261at2"/>
<feature type="chain" id="PRO_5023108410" evidence="2">
    <location>
        <begin position="30"/>
        <end position="1302"/>
    </location>
</feature>
<keyword evidence="5" id="KW-1185">Reference proteome</keyword>
<proteinExistence type="predicted"/>
<dbReference type="SUPFAM" id="SSF49785">
    <property type="entry name" value="Galactose-binding domain-like"/>
    <property type="match status" value="1"/>
</dbReference>